<feature type="compositionally biased region" description="Acidic residues" evidence="1">
    <location>
        <begin position="79"/>
        <end position="90"/>
    </location>
</feature>
<dbReference type="Proteomes" id="UP000638311">
    <property type="component" value="Unassembled WGS sequence"/>
</dbReference>
<proteinExistence type="predicted"/>
<dbReference type="EMBL" id="WXDR01000081">
    <property type="protein sequence ID" value="MZU09546.1"/>
    <property type="molecule type" value="Genomic_DNA"/>
</dbReference>
<feature type="compositionally biased region" description="Polar residues" evidence="1">
    <location>
        <begin position="39"/>
        <end position="54"/>
    </location>
</feature>
<evidence type="ECO:0000313" key="2">
    <source>
        <dbReference type="EMBL" id="MZU09546.1"/>
    </source>
</evidence>
<sequence length="115" mass="13136">MPEDQSLLIFSNARPVKATKAFQFKLFPGADHLVNLSQNEYQGQPEASQETNFHQRVAKWKAKLKETAQKKAANKMSQTEEEQQQDNLDSDLERVSNKDSQTEEPEEDDDNNLLG</sequence>
<feature type="compositionally biased region" description="Basic and acidic residues" evidence="1">
    <location>
        <begin position="91"/>
        <end position="101"/>
    </location>
</feature>
<feature type="compositionally biased region" description="Acidic residues" evidence="1">
    <location>
        <begin position="102"/>
        <end position="115"/>
    </location>
</feature>
<feature type="non-terminal residue" evidence="2">
    <location>
        <position position="1"/>
    </location>
</feature>
<feature type="region of interest" description="Disordered" evidence="1">
    <location>
        <begin position="64"/>
        <end position="115"/>
    </location>
</feature>
<protein>
    <submittedName>
        <fullName evidence="2">Conjugal transfer protein</fullName>
    </submittedName>
</protein>
<comment type="caution">
    <text evidence="2">The sequence shown here is derived from an EMBL/GenBank/DDBJ whole genome shotgun (WGS) entry which is preliminary data.</text>
</comment>
<gene>
    <name evidence="2" type="ORF">GUA24_11525</name>
</gene>
<evidence type="ECO:0000256" key="1">
    <source>
        <dbReference type="SAM" id="MobiDB-lite"/>
    </source>
</evidence>
<evidence type="ECO:0000313" key="3">
    <source>
        <dbReference type="Proteomes" id="UP000638311"/>
    </source>
</evidence>
<feature type="region of interest" description="Disordered" evidence="1">
    <location>
        <begin position="39"/>
        <end position="58"/>
    </location>
</feature>
<organism evidence="2 3">
    <name type="scientific">Bifidobacterium longum</name>
    <dbReference type="NCBI Taxonomy" id="216816"/>
    <lineage>
        <taxon>Bacteria</taxon>
        <taxon>Bacillati</taxon>
        <taxon>Actinomycetota</taxon>
        <taxon>Actinomycetes</taxon>
        <taxon>Bifidobacteriales</taxon>
        <taxon>Bifidobacteriaceae</taxon>
        <taxon>Bifidobacterium</taxon>
    </lineage>
</organism>
<dbReference type="AlphaFoldDB" id="A0A6B1XD30"/>
<reference evidence="2" key="1">
    <citation type="journal article" date="2019" name="Nat. Med.">
        <title>A library of human gut bacterial isolates paired with longitudinal multiomics data enables mechanistic microbiome research.</title>
        <authorList>
            <person name="Poyet M."/>
            <person name="Groussin M."/>
            <person name="Gibbons S.M."/>
            <person name="Avila-Pacheco J."/>
            <person name="Jiang X."/>
            <person name="Kearney S.M."/>
            <person name="Perrotta A.R."/>
            <person name="Berdy B."/>
            <person name="Zhao S."/>
            <person name="Lieberman T.D."/>
            <person name="Swanson P.K."/>
            <person name="Smith M."/>
            <person name="Roesemann S."/>
            <person name="Alexander J.E."/>
            <person name="Rich S.A."/>
            <person name="Livny J."/>
            <person name="Vlamakis H."/>
            <person name="Clish C."/>
            <person name="Bullock K."/>
            <person name="Deik A."/>
            <person name="Scott J."/>
            <person name="Pierce K.A."/>
            <person name="Xavier R.J."/>
            <person name="Alm E.J."/>
        </authorList>
    </citation>
    <scope>NUCLEOTIDE SEQUENCE</scope>
    <source>
        <strain evidence="2">BIOML-A409</strain>
    </source>
</reference>
<name>A0A6B1XD30_BIFLN</name>
<accession>A0A6B1XD30</accession>